<evidence type="ECO:0000313" key="2">
    <source>
        <dbReference type="EMBL" id="NYD74449.1"/>
    </source>
</evidence>
<reference evidence="2 3" key="1">
    <citation type="submission" date="2020-07" db="EMBL/GenBank/DDBJ databases">
        <title>Sequencing the genomes of 1000 actinobacteria strains.</title>
        <authorList>
            <person name="Klenk H.-P."/>
        </authorList>
    </citation>
    <scope>NUCLEOTIDE SEQUENCE [LARGE SCALE GENOMIC DNA]</scope>
    <source>
        <strain evidence="2 3">DSM 23871</strain>
    </source>
</reference>
<dbReference type="EMBL" id="JACCBJ010000001">
    <property type="protein sequence ID" value="NYD74449.1"/>
    <property type="molecule type" value="Genomic_DNA"/>
</dbReference>
<keyword evidence="1" id="KW-0472">Membrane</keyword>
<protein>
    <submittedName>
        <fullName evidence="2">Uncharacterized protein</fullName>
    </submittedName>
</protein>
<proteinExistence type="predicted"/>
<dbReference type="Proteomes" id="UP000589620">
    <property type="component" value="Unassembled WGS sequence"/>
</dbReference>
<keyword evidence="1" id="KW-0812">Transmembrane</keyword>
<sequence>MSTESEAAPAKRTVRVRWFWWVLAAAAVLCTAAGAFFSVTTVAAAQSMPRIVVARYLDALVHGHAREAMKLGAITPRSGDILLTQAAYATATDRITSFTLGAPVTRHGVTTVDATVEEGDRPYHRSFRVVRAGGLPFLPLWKLAPVTPDTVEVETAGPSGLSFTIAGLTPSSHDAVAKLRALPGSYPVKVSSSSADYSAKSGVAISHPAGSVVTPTVFAAELSDTGYADAKKAVEDWLDACLATQDAAPANCPFLVKEETANGVRLSDLRWSLVTRPEVDMYGDWYDGGWDVRGSGGSVTATAKVTRLADGATGQVTTGDIPFAYSGTVTFTGDGAVFTPARGDGSQG</sequence>
<feature type="transmembrane region" description="Helical" evidence="1">
    <location>
        <begin position="18"/>
        <end position="45"/>
    </location>
</feature>
<keyword evidence="3" id="KW-1185">Reference proteome</keyword>
<name>A0A852SZ76_9MICO</name>
<organism evidence="2 3">
    <name type="scientific">Leifsonia soli</name>
    <dbReference type="NCBI Taxonomy" id="582665"/>
    <lineage>
        <taxon>Bacteria</taxon>
        <taxon>Bacillati</taxon>
        <taxon>Actinomycetota</taxon>
        <taxon>Actinomycetes</taxon>
        <taxon>Micrococcales</taxon>
        <taxon>Microbacteriaceae</taxon>
        <taxon>Leifsonia</taxon>
    </lineage>
</organism>
<keyword evidence="1" id="KW-1133">Transmembrane helix</keyword>
<evidence type="ECO:0000313" key="3">
    <source>
        <dbReference type="Proteomes" id="UP000589620"/>
    </source>
</evidence>
<dbReference type="AlphaFoldDB" id="A0A852SZ76"/>
<accession>A0A852SZ76</accession>
<comment type="caution">
    <text evidence="2">The sequence shown here is derived from an EMBL/GenBank/DDBJ whole genome shotgun (WGS) entry which is preliminary data.</text>
</comment>
<evidence type="ECO:0000256" key="1">
    <source>
        <dbReference type="SAM" id="Phobius"/>
    </source>
</evidence>
<dbReference type="RefSeq" id="WP_179456299.1">
    <property type="nucleotide sequence ID" value="NZ_BAAAPX010000001.1"/>
</dbReference>
<gene>
    <name evidence="2" type="ORF">BJ963_001968</name>
</gene>